<dbReference type="CDD" id="cd10280">
    <property type="entry name" value="PQQ_mGDH"/>
    <property type="match status" value="1"/>
</dbReference>
<keyword evidence="7" id="KW-1185">Reference proteome</keyword>
<evidence type="ECO:0000256" key="4">
    <source>
        <dbReference type="SAM" id="SignalP"/>
    </source>
</evidence>
<proteinExistence type="inferred from homology"/>
<dbReference type="RefSeq" id="WP_163895267.1">
    <property type="nucleotide sequence ID" value="NZ_JAAFYS010000003.1"/>
</dbReference>
<dbReference type="GO" id="GO:0016020">
    <property type="term" value="C:membrane"/>
    <property type="evidence" value="ECO:0007669"/>
    <property type="project" value="InterPro"/>
</dbReference>
<gene>
    <name evidence="6" type="ORF">GZA08_15575</name>
</gene>
<dbReference type="SMART" id="SM00564">
    <property type="entry name" value="PQQ"/>
    <property type="match status" value="6"/>
</dbReference>
<comment type="cofactor">
    <cofactor evidence="1">
        <name>pyrroloquinoline quinone</name>
        <dbReference type="ChEBI" id="CHEBI:58442"/>
    </cofactor>
</comment>
<dbReference type="PANTHER" id="PTHR32303">
    <property type="entry name" value="QUINOPROTEIN ALCOHOL DEHYDROGENASE (CYTOCHROME C)"/>
    <property type="match status" value="1"/>
</dbReference>
<dbReference type="GO" id="GO:0016614">
    <property type="term" value="F:oxidoreductase activity, acting on CH-OH group of donors"/>
    <property type="evidence" value="ECO:0007669"/>
    <property type="project" value="InterPro"/>
</dbReference>
<feature type="chain" id="PRO_5025420514" evidence="4">
    <location>
        <begin position="23"/>
        <end position="635"/>
    </location>
</feature>
<dbReference type="PANTHER" id="PTHR32303:SF4">
    <property type="entry name" value="QUINOPROTEIN GLUCOSE DEHYDROGENASE"/>
    <property type="match status" value="1"/>
</dbReference>
<evidence type="ECO:0000256" key="2">
    <source>
        <dbReference type="ARBA" id="ARBA00008156"/>
    </source>
</evidence>
<feature type="signal peptide" evidence="4">
    <location>
        <begin position="1"/>
        <end position="22"/>
    </location>
</feature>
<dbReference type="GO" id="GO:0048038">
    <property type="term" value="F:quinone binding"/>
    <property type="evidence" value="ECO:0007669"/>
    <property type="project" value="InterPro"/>
</dbReference>
<comment type="caution">
    <text evidence="6">The sequence shown here is derived from an EMBL/GenBank/DDBJ whole genome shotgun (WGS) entry which is preliminary data.</text>
</comment>
<dbReference type="SUPFAM" id="SSF50998">
    <property type="entry name" value="Quinoprotein alcohol dehydrogenase-like"/>
    <property type="match status" value="1"/>
</dbReference>
<dbReference type="InterPro" id="IPR002372">
    <property type="entry name" value="PQQ_rpt_dom"/>
</dbReference>
<keyword evidence="3" id="KW-0560">Oxidoreductase</keyword>
<dbReference type="AlphaFoldDB" id="A0A6B2JLF8"/>
<keyword evidence="4" id="KW-0732">Signal</keyword>
<dbReference type="InterPro" id="IPR017511">
    <property type="entry name" value="PQQ_mDH"/>
</dbReference>
<evidence type="ECO:0000313" key="6">
    <source>
        <dbReference type="EMBL" id="NDV02391.1"/>
    </source>
</evidence>
<organism evidence="6 7">
    <name type="scientific">Pseudoroseicyclus tamaricis</name>
    <dbReference type="NCBI Taxonomy" id="2705421"/>
    <lineage>
        <taxon>Bacteria</taxon>
        <taxon>Pseudomonadati</taxon>
        <taxon>Pseudomonadota</taxon>
        <taxon>Alphaproteobacteria</taxon>
        <taxon>Rhodobacterales</taxon>
        <taxon>Paracoccaceae</taxon>
        <taxon>Pseudoroseicyclus</taxon>
    </lineage>
</organism>
<evidence type="ECO:0000259" key="5">
    <source>
        <dbReference type="Pfam" id="PF01011"/>
    </source>
</evidence>
<reference evidence="6 7" key="1">
    <citation type="submission" date="2020-02" db="EMBL/GenBank/DDBJ databases">
        <title>Pseudoroseicyclus tamarix, sp. nov., isolated from offshore sediment of a Tamarix chinensis forest.</title>
        <authorList>
            <person name="Gai Y."/>
        </authorList>
    </citation>
    <scope>NUCLEOTIDE SEQUENCE [LARGE SCALE GENOMIC DNA]</scope>
    <source>
        <strain evidence="6 7">CLL3-39</strain>
    </source>
</reference>
<dbReference type="Pfam" id="PF01011">
    <property type="entry name" value="PQQ"/>
    <property type="match status" value="1"/>
</dbReference>
<feature type="domain" description="Pyrrolo-quinoline quinone repeat" evidence="5">
    <location>
        <begin position="27"/>
        <end position="607"/>
    </location>
</feature>
<evidence type="ECO:0000256" key="3">
    <source>
        <dbReference type="ARBA" id="ARBA00023002"/>
    </source>
</evidence>
<dbReference type="Proteomes" id="UP000474757">
    <property type="component" value="Unassembled WGS sequence"/>
</dbReference>
<dbReference type="Gene3D" id="2.140.10.10">
    <property type="entry name" value="Quinoprotein alcohol dehydrogenase-like superfamily"/>
    <property type="match status" value="2"/>
</dbReference>
<accession>A0A6B2JLF8</accession>
<sequence length="635" mass="69282">MTRLTFAAVALAALAPAAPLLAQEGDWPTFNGNLAAQKYSPATQITPENVGDLELAWEFETGDVSDGSGELPTSVWSATPILANDTLYLGTPFYRVFALDPGTGEVRWSYNTDSTLEALTQPALKSRGVTYWEAETPVEGEPCQKRVYMGTMDSELHALDADTGELCTDFGDDGILLVNKWNDVNAEWPLSLLQPPTAYGDQLFVGWAGADWEYSVASPGTVFAIDARTGERNWQVDFIPREIRDRTGTANVWASMSVDEERGILYLPVSSPSPNYYGGMRTEPIELATSVTAVDTETGEIIWSRQLVHHDIWDYDTGSAPTLVDLQVNGETVPALVQSTKQSMLYVLNRETGEPIFDYEERPVPASDIEGEEAAPTQPFFMTPPPSHDFESYPEMSTLANLVSFGQCADMIDGMRYEGLFTPPSLEGTIVYPGTAGGMQWGGGALDPETNRYYVNTSKVVQTLTLIPREEYDELQGGSGNEQGLYPQIGSPYGFRLLNWVTDNGLPCWKPPYGTLLAYDLKTGEMLWEVPLGRSKKWGFFGPAGWGSPNIGAPVITAGGVLFIGSTMDARVHAIDPRDGTELWSDHVEAPSVANPAVYTYEGRQYVAFVAGGNTILSPEVGDQIAVYALPLDDD</sequence>
<evidence type="ECO:0000313" key="7">
    <source>
        <dbReference type="Proteomes" id="UP000474757"/>
    </source>
</evidence>
<name>A0A6B2JLF8_9RHOB</name>
<evidence type="ECO:0000256" key="1">
    <source>
        <dbReference type="ARBA" id="ARBA00001931"/>
    </source>
</evidence>
<protein>
    <submittedName>
        <fullName evidence="6">Pyrroloquinoline quinone-dependent dehydrogenase</fullName>
    </submittedName>
</protein>
<dbReference type="InterPro" id="IPR011047">
    <property type="entry name" value="Quinoprotein_ADH-like_sf"/>
</dbReference>
<comment type="similarity">
    <text evidence="2">Belongs to the bacterial PQQ dehydrogenase family.</text>
</comment>
<dbReference type="InterPro" id="IPR018391">
    <property type="entry name" value="PQQ_b-propeller_rpt"/>
</dbReference>
<dbReference type="EMBL" id="JAAGAB010000003">
    <property type="protein sequence ID" value="NDV02391.1"/>
    <property type="molecule type" value="Genomic_DNA"/>
</dbReference>